<dbReference type="AlphaFoldDB" id="A0A371GUH9"/>
<dbReference type="Proteomes" id="UP000257109">
    <property type="component" value="Unassembled WGS sequence"/>
</dbReference>
<evidence type="ECO:0000313" key="2">
    <source>
        <dbReference type="Proteomes" id="UP000257109"/>
    </source>
</evidence>
<accession>A0A371GUH9</accession>
<sequence length="89" mass="10128">MPKEFGGSDTFNVIDLTPCDASAEEPNLRENWEDDAYTKRTNPTLQGPVTRGRLRRIQEKSSAIALLRESFPSWIAQEIHAYQASMMLE</sequence>
<protein>
    <submittedName>
        <fullName evidence="1">Uncharacterized protein</fullName>
    </submittedName>
</protein>
<evidence type="ECO:0000313" key="1">
    <source>
        <dbReference type="EMBL" id="RDX94204.1"/>
    </source>
</evidence>
<organism evidence="1 2">
    <name type="scientific">Mucuna pruriens</name>
    <name type="common">Velvet bean</name>
    <name type="synonym">Dolichos pruriens</name>
    <dbReference type="NCBI Taxonomy" id="157652"/>
    <lineage>
        <taxon>Eukaryota</taxon>
        <taxon>Viridiplantae</taxon>
        <taxon>Streptophyta</taxon>
        <taxon>Embryophyta</taxon>
        <taxon>Tracheophyta</taxon>
        <taxon>Spermatophyta</taxon>
        <taxon>Magnoliopsida</taxon>
        <taxon>eudicotyledons</taxon>
        <taxon>Gunneridae</taxon>
        <taxon>Pentapetalae</taxon>
        <taxon>rosids</taxon>
        <taxon>fabids</taxon>
        <taxon>Fabales</taxon>
        <taxon>Fabaceae</taxon>
        <taxon>Papilionoideae</taxon>
        <taxon>50 kb inversion clade</taxon>
        <taxon>NPAAA clade</taxon>
        <taxon>indigoferoid/millettioid clade</taxon>
        <taxon>Phaseoleae</taxon>
        <taxon>Mucuna</taxon>
    </lineage>
</organism>
<proteinExistence type="predicted"/>
<gene>
    <name evidence="1" type="ORF">CR513_23441</name>
</gene>
<comment type="caution">
    <text evidence="1">The sequence shown here is derived from an EMBL/GenBank/DDBJ whole genome shotgun (WGS) entry which is preliminary data.</text>
</comment>
<feature type="non-terminal residue" evidence="1">
    <location>
        <position position="89"/>
    </location>
</feature>
<name>A0A371GUH9_MUCPR</name>
<dbReference type="EMBL" id="QJKJ01004426">
    <property type="protein sequence ID" value="RDX94204.1"/>
    <property type="molecule type" value="Genomic_DNA"/>
</dbReference>
<reference evidence="1" key="1">
    <citation type="submission" date="2018-05" db="EMBL/GenBank/DDBJ databases">
        <title>Draft genome of Mucuna pruriens seed.</title>
        <authorList>
            <person name="Nnadi N.E."/>
            <person name="Vos R."/>
            <person name="Hasami M.H."/>
            <person name="Devisetty U.K."/>
            <person name="Aguiy J.C."/>
        </authorList>
    </citation>
    <scope>NUCLEOTIDE SEQUENCE [LARGE SCALE GENOMIC DNA]</scope>
    <source>
        <strain evidence="1">JCA_2017</strain>
    </source>
</reference>
<keyword evidence="2" id="KW-1185">Reference proteome</keyword>
<feature type="non-terminal residue" evidence="1">
    <location>
        <position position="1"/>
    </location>
</feature>